<dbReference type="Proteomes" id="UP000769157">
    <property type="component" value="Unassembled WGS sequence"/>
</dbReference>
<dbReference type="AlphaFoldDB" id="A0A9P8NWG8"/>
<dbReference type="GeneID" id="70238864"/>
<proteinExistence type="predicted"/>
<feature type="compositionally biased region" description="Basic and acidic residues" evidence="1">
    <location>
        <begin position="72"/>
        <end position="88"/>
    </location>
</feature>
<feature type="region of interest" description="Disordered" evidence="1">
    <location>
        <begin position="1"/>
        <end position="92"/>
    </location>
</feature>
<dbReference type="RefSeq" id="XP_046058017.1">
    <property type="nucleotide sequence ID" value="XM_046208236.1"/>
</dbReference>
<reference evidence="3" key="2">
    <citation type="submission" date="2021-01" db="EMBL/GenBank/DDBJ databases">
        <authorList>
            <person name="Schikora-Tamarit M.A."/>
        </authorList>
    </citation>
    <scope>NUCLEOTIDE SEQUENCE</scope>
    <source>
        <strain evidence="3">CBS6075</strain>
    </source>
</reference>
<dbReference type="PANTHER" id="PTHR47349">
    <property type="entry name" value="CHROMOSOME 8, WHOLE GENOME SHOTGUN SEQUENCE"/>
    <property type="match status" value="1"/>
</dbReference>
<name>A0A9P8NWG8_9ASCO</name>
<dbReference type="Pfam" id="PF26147">
    <property type="entry name" value="AB_HYDROLASE_YMC0-YMC35"/>
    <property type="match status" value="1"/>
</dbReference>
<dbReference type="InterPro" id="IPR058933">
    <property type="entry name" value="YMC020W-like_ab_hydrolase"/>
</dbReference>
<feature type="domain" description="YMC020W-like alpha/beta hydrolase" evidence="2">
    <location>
        <begin position="263"/>
        <end position="608"/>
    </location>
</feature>
<feature type="compositionally biased region" description="Low complexity" evidence="1">
    <location>
        <begin position="13"/>
        <end position="27"/>
    </location>
</feature>
<evidence type="ECO:0000256" key="1">
    <source>
        <dbReference type="SAM" id="MobiDB-lite"/>
    </source>
</evidence>
<feature type="region of interest" description="Disordered" evidence="1">
    <location>
        <begin position="116"/>
        <end position="136"/>
    </location>
</feature>
<feature type="compositionally biased region" description="Acidic residues" evidence="1">
    <location>
        <begin position="51"/>
        <end position="71"/>
    </location>
</feature>
<dbReference type="InterPro" id="IPR058934">
    <property type="entry name" value="YMC020W-like"/>
</dbReference>
<evidence type="ECO:0000313" key="4">
    <source>
        <dbReference type="Proteomes" id="UP000769157"/>
    </source>
</evidence>
<dbReference type="PANTHER" id="PTHR47349:SF1">
    <property type="entry name" value="AER328WP"/>
    <property type="match status" value="1"/>
</dbReference>
<protein>
    <recommendedName>
        <fullName evidence="2">YMC020W-like alpha/beta hydrolase domain-containing protein</fullName>
    </recommendedName>
</protein>
<dbReference type="OrthoDB" id="5598028at2759"/>
<evidence type="ECO:0000259" key="2">
    <source>
        <dbReference type="Pfam" id="PF26147"/>
    </source>
</evidence>
<keyword evidence="4" id="KW-1185">Reference proteome</keyword>
<sequence length="659" mass="74577">MGKKDPSTKSSVERSQSSASISSLIKSPFRKQQHDDGKQHKLPQPQPSEIPEPEQVDQSENGPTEESDLTLEEYRSKLKEQSSTLHDEPETEQQGILNRFGFWGKQQDSWTTWTNPLWRSTEQPNDQPDESANTEQAPAKGWFGWSWMGANNQNSHEQQSAKSIENERAEIAAEQLSNFGPSLARTTSWAFWNGSQNSNGLLSIFGTSSGNSPVRCETVPKTQYETQESSLSKLTTSETPVVPELTYNYRDLTKKTQLRLIVSKISPFPLVKPETHLYHDSTYTQELPVVETKKALAISVHGFLPFKMVKSLVGQSTGSADYMAEATKSSLVEWGNEHNVNLEIETLALDGSGRILERVNNCLVLLLDNWLDSILNCDYLFVTSHSQTVPVAVHIISRLITAGYADKIQKIGLINLSGICLGPHSGLDSKLSVRAYSNFESDVLMELFDFQDDETAQSKELVRHMEILLRKNVKITFVGSLDDQFVPLYSSLCTHINHPNIYRCAYLKPDTPDFIRKLVELVLLMRNLGFDDHELLVELNTYLQGAPGTGSYGDILQNKNVYRAGIANTLETSNLLAQQDLQVRPINVKKFHFNQYHLPWCLRGFLQETLKLRNFPTKTLLQDLVDAYQEWDPQQKQLKDFKYTLEILSKSPIEELCND</sequence>
<organism evidence="3 4">
    <name type="scientific">Ogataea philodendri</name>
    <dbReference type="NCBI Taxonomy" id="1378263"/>
    <lineage>
        <taxon>Eukaryota</taxon>
        <taxon>Fungi</taxon>
        <taxon>Dikarya</taxon>
        <taxon>Ascomycota</taxon>
        <taxon>Saccharomycotina</taxon>
        <taxon>Pichiomycetes</taxon>
        <taxon>Pichiales</taxon>
        <taxon>Pichiaceae</taxon>
        <taxon>Ogataea</taxon>
    </lineage>
</organism>
<comment type="caution">
    <text evidence="3">The sequence shown here is derived from an EMBL/GenBank/DDBJ whole genome shotgun (WGS) entry which is preliminary data.</text>
</comment>
<evidence type="ECO:0000313" key="3">
    <source>
        <dbReference type="EMBL" id="KAH3660314.1"/>
    </source>
</evidence>
<dbReference type="EMBL" id="JAEUBE010000504">
    <property type="protein sequence ID" value="KAH3660314.1"/>
    <property type="molecule type" value="Genomic_DNA"/>
</dbReference>
<reference evidence="3" key="1">
    <citation type="journal article" date="2021" name="Open Biol.">
        <title>Shared evolutionary footprints suggest mitochondrial oxidative damage underlies multiple complex I losses in fungi.</title>
        <authorList>
            <person name="Schikora-Tamarit M.A."/>
            <person name="Marcet-Houben M."/>
            <person name="Nosek J."/>
            <person name="Gabaldon T."/>
        </authorList>
    </citation>
    <scope>NUCLEOTIDE SEQUENCE</scope>
    <source>
        <strain evidence="3">CBS6075</strain>
    </source>
</reference>
<accession>A0A9P8NWG8</accession>
<gene>
    <name evidence="3" type="ORF">OGAPHI_006900</name>
</gene>